<feature type="domain" description="Tyr recombinase" evidence="5">
    <location>
        <begin position="172"/>
        <end position="373"/>
    </location>
</feature>
<dbReference type="PANTHER" id="PTHR30349">
    <property type="entry name" value="PHAGE INTEGRASE-RELATED"/>
    <property type="match status" value="1"/>
</dbReference>
<comment type="caution">
    <text evidence="7">The sequence shown here is derived from an EMBL/GenBank/DDBJ whole genome shotgun (WGS) entry which is preliminary data.</text>
</comment>
<feature type="domain" description="Core-binding (CB)" evidence="6">
    <location>
        <begin position="68"/>
        <end position="151"/>
    </location>
</feature>
<dbReference type="GO" id="GO:0003677">
    <property type="term" value="F:DNA binding"/>
    <property type="evidence" value="ECO:0007669"/>
    <property type="project" value="UniProtKB-UniRule"/>
</dbReference>
<dbReference type="InterPro" id="IPR010998">
    <property type="entry name" value="Integrase_recombinase_N"/>
</dbReference>
<organism evidence="7 8">
    <name type="scientific">Tessaracoccus rhinocerotis</name>
    <dbReference type="NCBI Taxonomy" id="1689449"/>
    <lineage>
        <taxon>Bacteria</taxon>
        <taxon>Bacillati</taxon>
        <taxon>Actinomycetota</taxon>
        <taxon>Actinomycetes</taxon>
        <taxon>Propionibacteriales</taxon>
        <taxon>Propionibacteriaceae</taxon>
        <taxon>Tessaracoccus</taxon>
    </lineage>
</organism>
<gene>
    <name evidence="7" type="ORF">FOJ82_11110</name>
</gene>
<proteinExistence type="predicted"/>
<dbReference type="InterPro" id="IPR004107">
    <property type="entry name" value="Integrase_SAM-like_N"/>
</dbReference>
<dbReference type="CDD" id="cd01189">
    <property type="entry name" value="INT_ICEBs1_C_like"/>
    <property type="match status" value="1"/>
</dbReference>
<evidence type="ECO:0000256" key="1">
    <source>
        <dbReference type="ARBA" id="ARBA00022908"/>
    </source>
</evidence>
<dbReference type="Pfam" id="PF14659">
    <property type="entry name" value="Phage_int_SAM_3"/>
    <property type="match status" value="1"/>
</dbReference>
<dbReference type="PANTHER" id="PTHR30349:SF91">
    <property type="entry name" value="INTA PROTEIN"/>
    <property type="match status" value="1"/>
</dbReference>
<dbReference type="Gene3D" id="1.10.443.10">
    <property type="entry name" value="Intergrase catalytic core"/>
    <property type="match status" value="1"/>
</dbReference>
<dbReference type="InterPro" id="IPR013762">
    <property type="entry name" value="Integrase-like_cat_sf"/>
</dbReference>
<keyword evidence="1" id="KW-0229">DNA integration</keyword>
<evidence type="ECO:0000256" key="4">
    <source>
        <dbReference type="PROSITE-ProRule" id="PRU01248"/>
    </source>
</evidence>
<sequence length="383" mass="42294">MAGKRGNGEDSIYKGKTDGRWYVQGFIDEGHGRVRRKVSAKTRSEAIKKWEQRKAEAVKGARRFGQPKTVAELLEHWLKVRSPELKYKTLVGYQGAINRHLLPYFGSRKPAALSVADIERWQHELGSSQGLSRSSIHQAKTILSQALDEAIRHGDVTSNPVRLARSMKKDPTRIEALTPDQARQLVRSLSPEDHQSRARVLLALTLGLRQGELLALKWDDVDLTSPSPILVVRASLQRQTGRGLVRVTPKTAKSHRRIGLSAQLVEALRALALQQKVMTLQSGGTYNAEGYVLVSSSGTPIDPANDRKDWHRLLAAAGLPPFRVHAARHTAATLMLQEVSMHVAQQVLGHTSIRTTVDIYGHLTAEDGAEAISRVSLKLTGTD</sequence>
<keyword evidence="3" id="KW-0233">DNA recombination</keyword>
<dbReference type="Gene3D" id="1.10.150.130">
    <property type="match status" value="1"/>
</dbReference>
<evidence type="ECO:0000313" key="7">
    <source>
        <dbReference type="EMBL" id="TRY17809.1"/>
    </source>
</evidence>
<dbReference type="InterPro" id="IPR044068">
    <property type="entry name" value="CB"/>
</dbReference>
<evidence type="ECO:0000259" key="6">
    <source>
        <dbReference type="PROSITE" id="PS51900"/>
    </source>
</evidence>
<keyword evidence="8" id="KW-1185">Reference proteome</keyword>
<dbReference type="RefSeq" id="WP_143938549.1">
    <property type="nucleotide sequence ID" value="NZ_VKKG01000004.1"/>
</dbReference>
<dbReference type="EMBL" id="VKKG01000004">
    <property type="protein sequence ID" value="TRY17809.1"/>
    <property type="molecule type" value="Genomic_DNA"/>
</dbReference>
<dbReference type="InterPro" id="IPR002104">
    <property type="entry name" value="Integrase_catalytic"/>
</dbReference>
<evidence type="ECO:0000313" key="8">
    <source>
        <dbReference type="Proteomes" id="UP000317638"/>
    </source>
</evidence>
<dbReference type="Pfam" id="PF00589">
    <property type="entry name" value="Phage_integrase"/>
    <property type="match status" value="1"/>
</dbReference>
<dbReference type="GO" id="GO:0015074">
    <property type="term" value="P:DNA integration"/>
    <property type="evidence" value="ECO:0007669"/>
    <property type="project" value="UniProtKB-KW"/>
</dbReference>
<dbReference type="OrthoDB" id="1822491at2"/>
<dbReference type="PROSITE" id="PS51900">
    <property type="entry name" value="CB"/>
    <property type="match status" value="1"/>
</dbReference>
<dbReference type="SUPFAM" id="SSF56349">
    <property type="entry name" value="DNA breaking-rejoining enzymes"/>
    <property type="match status" value="1"/>
</dbReference>
<dbReference type="InterPro" id="IPR050090">
    <property type="entry name" value="Tyrosine_recombinase_XerCD"/>
</dbReference>
<dbReference type="Proteomes" id="UP000317638">
    <property type="component" value="Unassembled WGS sequence"/>
</dbReference>
<reference evidence="7 8" key="1">
    <citation type="submission" date="2019-07" db="EMBL/GenBank/DDBJ databases">
        <authorList>
            <person name="Zhou L.-Y."/>
        </authorList>
    </citation>
    <scope>NUCLEOTIDE SEQUENCE [LARGE SCALE GENOMIC DNA]</scope>
    <source>
        <strain evidence="7 8">YIM 101269</strain>
    </source>
</reference>
<dbReference type="AlphaFoldDB" id="A0A553JZD7"/>
<keyword evidence="2 4" id="KW-0238">DNA-binding</keyword>
<dbReference type="PROSITE" id="PS51898">
    <property type="entry name" value="TYR_RECOMBINASE"/>
    <property type="match status" value="1"/>
</dbReference>
<name>A0A553JZD7_9ACTN</name>
<protein>
    <submittedName>
        <fullName evidence="7">Site-specific integrase</fullName>
    </submittedName>
</protein>
<accession>A0A553JZD7</accession>
<dbReference type="InterPro" id="IPR011010">
    <property type="entry name" value="DNA_brk_join_enz"/>
</dbReference>
<evidence type="ECO:0000259" key="5">
    <source>
        <dbReference type="PROSITE" id="PS51898"/>
    </source>
</evidence>
<evidence type="ECO:0000256" key="2">
    <source>
        <dbReference type="ARBA" id="ARBA00023125"/>
    </source>
</evidence>
<evidence type="ECO:0000256" key="3">
    <source>
        <dbReference type="ARBA" id="ARBA00023172"/>
    </source>
</evidence>
<dbReference type="GO" id="GO:0006310">
    <property type="term" value="P:DNA recombination"/>
    <property type="evidence" value="ECO:0007669"/>
    <property type="project" value="UniProtKB-KW"/>
</dbReference>